<accession>A0A7Y7XVK7</accession>
<organism evidence="1 2">
    <name type="scientific">Pseudomonas gingeri</name>
    <dbReference type="NCBI Taxonomy" id="117681"/>
    <lineage>
        <taxon>Bacteria</taxon>
        <taxon>Pseudomonadati</taxon>
        <taxon>Pseudomonadota</taxon>
        <taxon>Gammaproteobacteria</taxon>
        <taxon>Pseudomonadales</taxon>
        <taxon>Pseudomonadaceae</taxon>
        <taxon>Pseudomonas</taxon>
    </lineage>
</organism>
<protein>
    <submittedName>
        <fullName evidence="1">DUF2855 family protein</fullName>
    </submittedName>
</protein>
<reference evidence="1 2" key="1">
    <citation type="submission" date="2020-04" db="EMBL/GenBank/DDBJ databases">
        <title>Molecular characterization of pseudomonads from Agaricus bisporus reveal novel blotch 2 pathogens in Western Europe.</title>
        <authorList>
            <person name="Taparia T."/>
            <person name="Krijger M."/>
            <person name="Haynes E."/>
            <person name="Elpinstone J.G."/>
            <person name="Noble R."/>
            <person name="Van Der Wolf J."/>
        </authorList>
    </citation>
    <scope>NUCLEOTIDE SEQUENCE [LARGE SCALE GENOMIC DNA]</scope>
    <source>
        <strain evidence="1 2">IPO3738</strain>
    </source>
</reference>
<dbReference type="GeneID" id="57662712"/>
<gene>
    <name evidence="1" type="ORF">HX845_01035</name>
</gene>
<proteinExistence type="predicted"/>
<evidence type="ECO:0000313" key="2">
    <source>
        <dbReference type="Proteomes" id="UP000517547"/>
    </source>
</evidence>
<dbReference type="Proteomes" id="UP000517547">
    <property type="component" value="Unassembled WGS sequence"/>
</dbReference>
<dbReference type="Pfam" id="PF11017">
    <property type="entry name" value="DUF2855"/>
    <property type="match status" value="1"/>
</dbReference>
<dbReference type="EMBL" id="JACAQE010000001">
    <property type="protein sequence ID" value="NWC12218.1"/>
    <property type="molecule type" value="Genomic_DNA"/>
</dbReference>
<dbReference type="InterPro" id="IPR021276">
    <property type="entry name" value="DUF2855"/>
</dbReference>
<name>A0A7Y7XVK7_9PSED</name>
<sequence>MPSTSTVTRLLTRKNALDRSLLDQVQRSLVPGPGEAILKVERCALTTNNITYAAYGDSMNYWGFFPTGEDDWGHMPVWGFADVLASNVEGVTVGERFYGYFPIASHLWMKPERVTERGFYDGAAHRQELTSAYNQYTRCSWDPYYSPATENLQILLKPLFLTSSMLADFLADNQFFGATRLVFSSASSKTAFGTAVCLEGQSGVQRIALTSTGNKAFVVGLGCYEQTLGYDELSELTQEQPTLYVDFSGDLQLRDRVHRQLGGRLVYSCFAGSAQTTGEARLTAMEGPTPVFFFAPIQIRKRNADWGPGRVSAHIGEGLQRFYRFVTQGPQPLLEVQVDEGYPAARQVISQLCHGQVPPDRGHVIKL</sequence>
<dbReference type="AlphaFoldDB" id="A0A7Y7XVK7"/>
<dbReference type="RefSeq" id="WP_017129531.1">
    <property type="nucleotide sequence ID" value="NZ_JACAOR010000011.1"/>
</dbReference>
<comment type="caution">
    <text evidence="1">The sequence shown here is derived from an EMBL/GenBank/DDBJ whole genome shotgun (WGS) entry which is preliminary data.</text>
</comment>
<evidence type="ECO:0000313" key="1">
    <source>
        <dbReference type="EMBL" id="NWC12218.1"/>
    </source>
</evidence>